<evidence type="ECO:0000259" key="3">
    <source>
        <dbReference type="PROSITE" id="PS50977"/>
    </source>
</evidence>
<dbReference type="PROSITE" id="PS50977">
    <property type="entry name" value="HTH_TETR_2"/>
    <property type="match status" value="1"/>
</dbReference>
<dbReference type="SUPFAM" id="SSF48498">
    <property type="entry name" value="Tetracyclin repressor-like, C-terminal domain"/>
    <property type="match status" value="1"/>
</dbReference>
<dbReference type="InterPro" id="IPR009057">
    <property type="entry name" value="Homeodomain-like_sf"/>
</dbReference>
<dbReference type="RefSeq" id="WP_220207528.1">
    <property type="nucleotide sequence ID" value="NZ_BNJK01000001.1"/>
</dbReference>
<proteinExistence type="predicted"/>
<name>A0A8J3ILX0_9CHLR</name>
<dbReference type="GO" id="GO:0003700">
    <property type="term" value="F:DNA-binding transcription factor activity"/>
    <property type="evidence" value="ECO:0007669"/>
    <property type="project" value="TreeGrafter"/>
</dbReference>
<evidence type="ECO:0000256" key="2">
    <source>
        <dbReference type="PROSITE-ProRule" id="PRU00335"/>
    </source>
</evidence>
<dbReference type="Gene3D" id="1.10.357.10">
    <property type="entry name" value="Tetracycline Repressor, domain 2"/>
    <property type="match status" value="1"/>
</dbReference>
<gene>
    <name evidence="4" type="ORF">KSF_069890</name>
</gene>
<reference evidence="4" key="1">
    <citation type="submission" date="2020-10" db="EMBL/GenBank/DDBJ databases">
        <title>Taxonomic study of unclassified bacteria belonging to the class Ktedonobacteria.</title>
        <authorList>
            <person name="Yabe S."/>
            <person name="Wang C.M."/>
            <person name="Zheng Y."/>
            <person name="Sakai Y."/>
            <person name="Cavaletti L."/>
            <person name="Monciardini P."/>
            <person name="Donadio S."/>
        </authorList>
    </citation>
    <scope>NUCLEOTIDE SEQUENCE</scope>
    <source>
        <strain evidence="4">ID150040</strain>
    </source>
</reference>
<dbReference type="PROSITE" id="PS01081">
    <property type="entry name" value="HTH_TETR_1"/>
    <property type="match status" value="1"/>
</dbReference>
<dbReference type="Proteomes" id="UP000597444">
    <property type="component" value="Unassembled WGS sequence"/>
</dbReference>
<dbReference type="InterPro" id="IPR023772">
    <property type="entry name" value="DNA-bd_HTH_TetR-type_CS"/>
</dbReference>
<evidence type="ECO:0000313" key="4">
    <source>
        <dbReference type="EMBL" id="GHO96941.1"/>
    </source>
</evidence>
<dbReference type="SUPFAM" id="SSF46689">
    <property type="entry name" value="Homeodomain-like"/>
    <property type="match status" value="1"/>
</dbReference>
<dbReference type="AlphaFoldDB" id="A0A8J3ILX0"/>
<dbReference type="EMBL" id="BNJK01000001">
    <property type="protein sequence ID" value="GHO96941.1"/>
    <property type="molecule type" value="Genomic_DNA"/>
</dbReference>
<feature type="domain" description="HTH tetR-type" evidence="3">
    <location>
        <begin position="14"/>
        <end position="74"/>
    </location>
</feature>
<dbReference type="PRINTS" id="PR00455">
    <property type="entry name" value="HTHTETR"/>
</dbReference>
<sequence>MKDSEQRIPRVPKEARRQAILDAALTCFASKGFAETTMEDIRKLSGASTGSIYHHFSNKELLAQALYLEGRASLNAALVASIAERTPHEGIKALVHAYLRWFEYHPDLGQYLMQAGESEYLSAYIKVLRQKTKTTPPTEKLSTHVLQWLAPFISDGSIIRLPESLYIPLIIGPSREFVRIWLRTRQPETIQEARDPLAQAAWLVLASPRSNTNDNVQ</sequence>
<dbReference type="InterPro" id="IPR036271">
    <property type="entry name" value="Tet_transcr_reg_TetR-rel_C_sf"/>
</dbReference>
<evidence type="ECO:0000256" key="1">
    <source>
        <dbReference type="ARBA" id="ARBA00023125"/>
    </source>
</evidence>
<protein>
    <submittedName>
        <fullName evidence="4">Transcriptional regulator</fullName>
    </submittedName>
</protein>
<comment type="caution">
    <text evidence="4">The sequence shown here is derived from an EMBL/GenBank/DDBJ whole genome shotgun (WGS) entry which is preliminary data.</text>
</comment>
<dbReference type="PANTHER" id="PTHR30055:SF187">
    <property type="entry name" value="TRANSCRIPTIONAL REGULATORY PROTEIN"/>
    <property type="match status" value="1"/>
</dbReference>
<dbReference type="InterPro" id="IPR001647">
    <property type="entry name" value="HTH_TetR"/>
</dbReference>
<dbReference type="Pfam" id="PF00440">
    <property type="entry name" value="TetR_N"/>
    <property type="match status" value="1"/>
</dbReference>
<accession>A0A8J3ILX0</accession>
<dbReference type="InterPro" id="IPR050109">
    <property type="entry name" value="HTH-type_TetR-like_transc_reg"/>
</dbReference>
<keyword evidence="1 2" id="KW-0238">DNA-binding</keyword>
<keyword evidence="5" id="KW-1185">Reference proteome</keyword>
<organism evidence="4 5">
    <name type="scientific">Reticulibacter mediterranei</name>
    <dbReference type="NCBI Taxonomy" id="2778369"/>
    <lineage>
        <taxon>Bacteria</taxon>
        <taxon>Bacillati</taxon>
        <taxon>Chloroflexota</taxon>
        <taxon>Ktedonobacteria</taxon>
        <taxon>Ktedonobacterales</taxon>
        <taxon>Reticulibacteraceae</taxon>
        <taxon>Reticulibacter</taxon>
    </lineage>
</organism>
<dbReference type="PANTHER" id="PTHR30055">
    <property type="entry name" value="HTH-TYPE TRANSCRIPTIONAL REGULATOR RUTR"/>
    <property type="match status" value="1"/>
</dbReference>
<evidence type="ECO:0000313" key="5">
    <source>
        <dbReference type="Proteomes" id="UP000597444"/>
    </source>
</evidence>
<dbReference type="GO" id="GO:0000976">
    <property type="term" value="F:transcription cis-regulatory region binding"/>
    <property type="evidence" value="ECO:0007669"/>
    <property type="project" value="TreeGrafter"/>
</dbReference>
<feature type="DNA-binding region" description="H-T-H motif" evidence="2">
    <location>
        <begin position="37"/>
        <end position="56"/>
    </location>
</feature>